<evidence type="ECO:0000313" key="3">
    <source>
        <dbReference type="EMBL" id="GEN98693.1"/>
    </source>
</evidence>
<evidence type="ECO:0000256" key="1">
    <source>
        <dbReference type="SAM" id="SignalP"/>
    </source>
</evidence>
<dbReference type="OrthoDB" id="511546at2"/>
<feature type="chain" id="PRO_5021700504" description="Cytochrome P460 domain-containing protein" evidence="1">
    <location>
        <begin position="27"/>
        <end position="193"/>
    </location>
</feature>
<dbReference type="Proteomes" id="UP000321464">
    <property type="component" value="Unassembled WGS sequence"/>
</dbReference>
<dbReference type="Gene3D" id="3.50.70.20">
    <property type="entry name" value="Cytochrome P460"/>
    <property type="match status" value="1"/>
</dbReference>
<feature type="signal peptide" evidence="1">
    <location>
        <begin position="1"/>
        <end position="26"/>
    </location>
</feature>
<evidence type="ECO:0000313" key="4">
    <source>
        <dbReference type="Proteomes" id="UP000321464"/>
    </source>
</evidence>
<sequence>MKLPLLAAGAATLAFALLGTTANSQATPPAAAHYTAQGELEFPADYREWVFLTSGVNMNYSDGELGMDHDMVDNVFVDPQAWRAFKQTGHWPDGTVLVKEPRAGAHSGSINKSGTFQTEQRFGLEVHVKDTHRFKGGWAFFNFADEAPARVVRAEAQCYSCHTEHGAVDTTFVQFYPTAKPIAVKAGSFDATK</sequence>
<dbReference type="InterPro" id="IPR038142">
    <property type="entry name" value="Cytochrome_P460_sp"/>
</dbReference>
<dbReference type="InterPro" id="IPR032033">
    <property type="entry name" value="Cytochrome_P460"/>
</dbReference>
<dbReference type="Pfam" id="PF16694">
    <property type="entry name" value="Cytochrome_P460"/>
    <property type="match status" value="1"/>
</dbReference>
<organism evidence="3 4">
    <name type="scientific">Novosphingobium sediminis</name>
    <dbReference type="NCBI Taxonomy" id="707214"/>
    <lineage>
        <taxon>Bacteria</taxon>
        <taxon>Pseudomonadati</taxon>
        <taxon>Pseudomonadota</taxon>
        <taxon>Alphaproteobacteria</taxon>
        <taxon>Sphingomonadales</taxon>
        <taxon>Sphingomonadaceae</taxon>
        <taxon>Novosphingobium</taxon>
    </lineage>
</organism>
<dbReference type="AlphaFoldDB" id="A0A512AG70"/>
<proteinExistence type="predicted"/>
<dbReference type="RefSeq" id="WP_147158082.1">
    <property type="nucleotide sequence ID" value="NZ_BJYR01000003.1"/>
</dbReference>
<name>A0A512AG70_9SPHN</name>
<evidence type="ECO:0000259" key="2">
    <source>
        <dbReference type="Pfam" id="PF16694"/>
    </source>
</evidence>
<feature type="domain" description="Cytochrome P460" evidence="2">
    <location>
        <begin position="43"/>
        <end position="172"/>
    </location>
</feature>
<accession>A0A512AG70</accession>
<protein>
    <recommendedName>
        <fullName evidence="2">Cytochrome P460 domain-containing protein</fullName>
    </recommendedName>
</protein>
<dbReference type="CDD" id="cd20751">
    <property type="entry name" value="cyt_P460_Ne-like"/>
    <property type="match status" value="1"/>
</dbReference>
<comment type="caution">
    <text evidence="3">The sequence shown here is derived from an EMBL/GenBank/DDBJ whole genome shotgun (WGS) entry which is preliminary data.</text>
</comment>
<dbReference type="EMBL" id="BJYR01000003">
    <property type="protein sequence ID" value="GEN98693.1"/>
    <property type="molecule type" value="Genomic_DNA"/>
</dbReference>
<keyword evidence="4" id="KW-1185">Reference proteome</keyword>
<reference evidence="3 4" key="1">
    <citation type="submission" date="2019-07" db="EMBL/GenBank/DDBJ databases">
        <title>Whole genome shotgun sequence of Novosphingobium sediminis NBRC 106119.</title>
        <authorList>
            <person name="Hosoyama A."/>
            <person name="Uohara A."/>
            <person name="Ohji S."/>
            <person name="Ichikawa N."/>
        </authorList>
    </citation>
    <scope>NUCLEOTIDE SEQUENCE [LARGE SCALE GENOMIC DNA]</scope>
    <source>
        <strain evidence="3 4">NBRC 106119</strain>
    </source>
</reference>
<gene>
    <name evidence="3" type="ORF">NSE01_05260</name>
</gene>
<keyword evidence="1" id="KW-0732">Signal</keyword>